<evidence type="ECO:0008006" key="4">
    <source>
        <dbReference type="Google" id="ProtNLM"/>
    </source>
</evidence>
<gene>
    <name evidence="2" type="ORF">EUA07_15090</name>
</gene>
<sequence length="420" mass="45232">MSTELRAALREAVADAPPYDVDPRAVVRAGVRRTRRRVGAAVGLGSLAAAALAVATVLSGPERPAPDPAPAEIDRVDVDRALPLRIDPLTTTRTTWRDSGPASLEYDRYEGITTDGLVLRARYTNDRGHAEIGLVEPATGATDWLPPLPGRPPEVTVVELTEDRLVLAEWMHQGRTLLLFDRGTRTWQRSVVHVSGSWEVHLPPVIRMGPEDRVYVGSTMEGESAPLHWWSASLEEGGQARVEPGLRGVAVAWTDDAELRATWDGRVVVSTPAGETELSDRRPDGCDEPTAFPEVAPTVLWAGDRPVVTYFCESGSDVPGRTTVVHERHGGRVVEIADAAAVAADASHVVLSGVTDDGAEHPGHTSTYVLDLDQLTLARVGEGMHDAQVALAAGLLLWNTPGPDDSQDAYDVVWNVARLE</sequence>
<feature type="transmembrane region" description="Helical" evidence="1">
    <location>
        <begin position="38"/>
        <end position="58"/>
    </location>
</feature>
<keyword evidence="1" id="KW-0812">Transmembrane</keyword>
<dbReference type="RefSeq" id="WP_129455994.1">
    <property type="nucleotide sequence ID" value="NZ_JACXYX010000001.1"/>
</dbReference>
<keyword evidence="1" id="KW-1133">Transmembrane helix</keyword>
<dbReference type="AlphaFoldDB" id="A0A4Q2S901"/>
<organism evidence="2 3">
    <name type="scientific">Nocardioides ganghwensis</name>
    <dbReference type="NCBI Taxonomy" id="252230"/>
    <lineage>
        <taxon>Bacteria</taxon>
        <taxon>Bacillati</taxon>
        <taxon>Actinomycetota</taxon>
        <taxon>Actinomycetes</taxon>
        <taxon>Propionibacteriales</taxon>
        <taxon>Nocardioidaceae</taxon>
        <taxon>Nocardioides</taxon>
    </lineage>
</organism>
<evidence type="ECO:0000313" key="2">
    <source>
        <dbReference type="EMBL" id="RYC00098.1"/>
    </source>
</evidence>
<protein>
    <recommendedName>
        <fullName evidence="4">WD40 repeat domain-containing protein</fullName>
    </recommendedName>
</protein>
<proteinExistence type="predicted"/>
<evidence type="ECO:0000256" key="1">
    <source>
        <dbReference type="SAM" id="Phobius"/>
    </source>
</evidence>
<accession>A0A4Q2S901</accession>
<dbReference type="EMBL" id="SDWU01000016">
    <property type="protein sequence ID" value="RYC00098.1"/>
    <property type="molecule type" value="Genomic_DNA"/>
</dbReference>
<keyword evidence="3" id="KW-1185">Reference proteome</keyword>
<reference evidence="2 3" key="1">
    <citation type="submission" date="2019-01" db="EMBL/GenBank/DDBJ databases">
        <title>Novel species of Nocardioides.</title>
        <authorList>
            <person name="Liu Q."/>
            <person name="Xin Y.-H."/>
        </authorList>
    </citation>
    <scope>NUCLEOTIDE SEQUENCE [LARGE SCALE GENOMIC DNA]</scope>
    <source>
        <strain evidence="2 3">CGMCC 4.6875</strain>
    </source>
</reference>
<dbReference type="OrthoDB" id="3765772at2"/>
<name>A0A4Q2S901_9ACTN</name>
<comment type="caution">
    <text evidence="2">The sequence shown here is derived from an EMBL/GenBank/DDBJ whole genome shotgun (WGS) entry which is preliminary data.</text>
</comment>
<dbReference type="Proteomes" id="UP000293291">
    <property type="component" value="Unassembled WGS sequence"/>
</dbReference>
<evidence type="ECO:0000313" key="3">
    <source>
        <dbReference type="Proteomes" id="UP000293291"/>
    </source>
</evidence>
<keyword evidence="1" id="KW-0472">Membrane</keyword>